<dbReference type="Proteomes" id="UP000054653">
    <property type="component" value="Unassembled WGS sequence"/>
</dbReference>
<name>A0A0V1CN84_TRIBR</name>
<dbReference type="EMBL" id="JYDI01000146">
    <property type="protein sequence ID" value="KRY50584.1"/>
    <property type="molecule type" value="Genomic_DNA"/>
</dbReference>
<reference evidence="1 2" key="1">
    <citation type="submission" date="2015-01" db="EMBL/GenBank/DDBJ databases">
        <title>Evolution of Trichinella species and genotypes.</title>
        <authorList>
            <person name="Korhonen P.K."/>
            <person name="Edoardo P."/>
            <person name="Giuseppe L.R."/>
            <person name="Gasser R.B."/>
        </authorList>
    </citation>
    <scope>NUCLEOTIDE SEQUENCE [LARGE SCALE GENOMIC DNA]</scope>
    <source>
        <strain evidence="1">ISS120</strain>
    </source>
</reference>
<proteinExistence type="predicted"/>
<sequence length="61" mass="6963">MHSFKFIGIRVEACLGERISINEKSKTLVLILAGMLKLFAQNALERKVFGPVFDRKVEKNK</sequence>
<dbReference type="AlphaFoldDB" id="A0A0V1CN84"/>
<organism evidence="1 2">
    <name type="scientific">Trichinella britovi</name>
    <name type="common">Parasitic roundworm</name>
    <dbReference type="NCBI Taxonomy" id="45882"/>
    <lineage>
        <taxon>Eukaryota</taxon>
        <taxon>Metazoa</taxon>
        <taxon>Ecdysozoa</taxon>
        <taxon>Nematoda</taxon>
        <taxon>Enoplea</taxon>
        <taxon>Dorylaimia</taxon>
        <taxon>Trichinellida</taxon>
        <taxon>Trichinellidae</taxon>
        <taxon>Trichinella</taxon>
    </lineage>
</organism>
<evidence type="ECO:0000313" key="2">
    <source>
        <dbReference type="Proteomes" id="UP000054653"/>
    </source>
</evidence>
<accession>A0A0V1CN84</accession>
<protein>
    <submittedName>
        <fullName evidence="1">Uncharacterized protein</fullName>
    </submittedName>
</protein>
<gene>
    <name evidence="1" type="ORF">T03_4959</name>
</gene>
<evidence type="ECO:0000313" key="1">
    <source>
        <dbReference type="EMBL" id="KRY50584.1"/>
    </source>
</evidence>
<keyword evidence="2" id="KW-1185">Reference proteome</keyword>
<comment type="caution">
    <text evidence="1">The sequence shown here is derived from an EMBL/GenBank/DDBJ whole genome shotgun (WGS) entry which is preliminary data.</text>
</comment>